<reference evidence="3" key="1">
    <citation type="submission" date="2018-12" db="EMBL/GenBank/DDBJ databases">
        <title>Tengunoibacter tsumagoiensis gen. nov., sp. nov., Dictyobacter kobayashii sp. nov., D. alpinus sp. nov., and D. joshuensis sp. nov. and description of Dictyobacteraceae fam. nov. within the order Ktedonobacterales isolated from Tengu-no-mugimeshi.</title>
        <authorList>
            <person name="Wang C.M."/>
            <person name="Zheng Y."/>
            <person name="Sakai Y."/>
            <person name="Toyoda A."/>
            <person name="Minakuchi Y."/>
            <person name="Abe K."/>
            <person name="Yokota A."/>
            <person name="Yabe S."/>
        </authorList>
    </citation>
    <scope>NUCLEOTIDE SEQUENCE [LARGE SCALE GENOMIC DNA]</scope>
    <source>
        <strain evidence="3">Uno3</strain>
    </source>
</reference>
<accession>A0A401ZUK6</accession>
<evidence type="ECO:0000313" key="2">
    <source>
        <dbReference type="EMBL" id="GCE10599.1"/>
    </source>
</evidence>
<gene>
    <name evidence="2" type="ORF">KTT_04580</name>
</gene>
<organism evidence="2 3">
    <name type="scientific">Tengunoibacter tsumagoiensis</name>
    <dbReference type="NCBI Taxonomy" id="2014871"/>
    <lineage>
        <taxon>Bacteria</taxon>
        <taxon>Bacillati</taxon>
        <taxon>Chloroflexota</taxon>
        <taxon>Ktedonobacteria</taxon>
        <taxon>Ktedonobacterales</taxon>
        <taxon>Dictyobacteraceae</taxon>
        <taxon>Tengunoibacter</taxon>
    </lineage>
</organism>
<feature type="region of interest" description="Disordered" evidence="1">
    <location>
        <begin position="30"/>
        <end position="51"/>
    </location>
</feature>
<keyword evidence="3" id="KW-1185">Reference proteome</keyword>
<dbReference type="EMBL" id="BIFR01000001">
    <property type="protein sequence ID" value="GCE10599.1"/>
    <property type="molecule type" value="Genomic_DNA"/>
</dbReference>
<proteinExistence type="predicted"/>
<sequence>MADPDTAKQQVGLSGLWQCQKQKQYAQQQTCVPQDLPPGDRLISKYASTMT</sequence>
<evidence type="ECO:0000313" key="3">
    <source>
        <dbReference type="Proteomes" id="UP000287352"/>
    </source>
</evidence>
<protein>
    <submittedName>
        <fullName evidence="2">Uncharacterized protein</fullName>
    </submittedName>
</protein>
<dbReference type="Proteomes" id="UP000287352">
    <property type="component" value="Unassembled WGS sequence"/>
</dbReference>
<comment type="caution">
    <text evidence="2">The sequence shown here is derived from an EMBL/GenBank/DDBJ whole genome shotgun (WGS) entry which is preliminary data.</text>
</comment>
<dbReference type="AlphaFoldDB" id="A0A401ZUK6"/>
<evidence type="ECO:0000256" key="1">
    <source>
        <dbReference type="SAM" id="MobiDB-lite"/>
    </source>
</evidence>
<name>A0A401ZUK6_9CHLR</name>